<feature type="domain" description="HTH gntR-type" evidence="4">
    <location>
        <begin position="15"/>
        <end position="83"/>
    </location>
</feature>
<dbReference type="GO" id="GO:0003677">
    <property type="term" value="F:DNA binding"/>
    <property type="evidence" value="ECO:0007669"/>
    <property type="project" value="UniProtKB-KW"/>
</dbReference>
<dbReference type="PROSITE" id="PS50949">
    <property type="entry name" value="HTH_GNTR"/>
    <property type="match status" value="1"/>
</dbReference>
<dbReference type="AlphaFoldDB" id="A0A1X7K3A0"/>
<dbReference type="Proteomes" id="UP000193834">
    <property type="component" value="Unassembled WGS sequence"/>
</dbReference>
<organism evidence="5 6">
    <name type="scientific">Paenibacillus aquistagni</name>
    <dbReference type="NCBI Taxonomy" id="1852522"/>
    <lineage>
        <taxon>Bacteria</taxon>
        <taxon>Bacillati</taxon>
        <taxon>Bacillota</taxon>
        <taxon>Bacilli</taxon>
        <taxon>Bacillales</taxon>
        <taxon>Paenibacillaceae</taxon>
        <taxon>Paenibacillus</taxon>
    </lineage>
</organism>
<dbReference type="GO" id="GO:0003700">
    <property type="term" value="F:DNA-binding transcription factor activity"/>
    <property type="evidence" value="ECO:0007669"/>
    <property type="project" value="InterPro"/>
</dbReference>
<dbReference type="SMART" id="SM00345">
    <property type="entry name" value="HTH_GNTR"/>
    <property type="match status" value="1"/>
</dbReference>
<keyword evidence="6" id="KW-1185">Reference proteome</keyword>
<proteinExistence type="predicted"/>
<dbReference type="InterPro" id="IPR000524">
    <property type="entry name" value="Tscrpt_reg_HTH_GntR"/>
</dbReference>
<dbReference type="CDD" id="cd07377">
    <property type="entry name" value="WHTH_GntR"/>
    <property type="match status" value="1"/>
</dbReference>
<dbReference type="STRING" id="1852522.SAMN06295960_2017"/>
<reference evidence="5 6" key="1">
    <citation type="submission" date="2017-04" db="EMBL/GenBank/DDBJ databases">
        <authorList>
            <person name="Afonso C.L."/>
            <person name="Miller P.J."/>
            <person name="Scott M.A."/>
            <person name="Spackman E."/>
            <person name="Goraichik I."/>
            <person name="Dimitrov K.M."/>
            <person name="Suarez D.L."/>
            <person name="Swayne D.E."/>
        </authorList>
    </citation>
    <scope>NUCLEOTIDE SEQUENCE [LARGE SCALE GENOMIC DNA]</scope>
    <source>
        <strain evidence="5 6">11</strain>
    </source>
</reference>
<dbReference type="Pfam" id="PF00392">
    <property type="entry name" value="GntR"/>
    <property type="match status" value="1"/>
</dbReference>
<dbReference type="SUPFAM" id="SSF46785">
    <property type="entry name" value="Winged helix' DNA-binding domain"/>
    <property type="match status" value="1"/>
</dbReference>
<dbReference type="InterPro" id="IPR036390">
    <property type="entry name" value="WH_DNA-bd_sf"/>
</dbReference>
<sequence>MNKELLLKVDSGINFSVNTQLKEQLKWLIGLGEIRPGDMLPSANQLADALGLNRNTVNLVYTQLRDEGLLKMQKGRGTQVMDNAKVEHLQHARKPLEQLVTQMMDVAEKQGIPLVDLFISGLAYTLLHPSEKEEVPRIVLIECQGHDHSFYRQEIERVTASQVETLFLEELPQEGEAALDVLEQANVIITTLNHAEEVRHRMSHYEKKLYVIGATIELSSLLDMAKLKPDSEVGFVCLGKTGGQWMASGVQEAGITQIHAHAVGMKDQEQLHELLERADKVYASPAVYEDLQALNPDKVALYPMVLEKSSESLLRMIIENEVD</sequence>
<dbReference type="Gene3D" id="1.10.10.10">
    <property type="entry name" value="Winged helix-like DNA-binding domain superfamily/Winged helix DNA-binding domain"/>
    <property type="match status" value="1"/>
</dbReference>
<dbReference type="InterPro" id="IPR036388">
    <property type="entry name" value="WH-like_DNA-bd_sf"/>
</dbReference>
<evidence type="ECO:0000256" key="2">
    <source>
        <dbReference type="ARBA" id="ARBA00023125"/>
    </source>
</evidence>
<keyword evidence="3" id="KW-0804">Transcription</keyword>
<evidence type="ECO:0000313" key="5">
    <source>
        <dbReference type="EMBL" id="SMG35183.1"/>
    </source>
</evidence>
<dbReference type="RefSeq" id="WP_176228884.1">
    <property type="nucleotide sequence ID" value="NZ_FXAZ01000002.1"/>
</dbReference>
<protein>
    <submittedName>
        <fullName evidence="5">Transcriptional regulator, GntR family</fullName>
    </submittedName>
</protein>
<evidence type="ECO:0000259" key="4">
    <source>
        <dbReference type="PROSITE" id="PS50949"/>
    </source>
</evidence>
<evidence type="ECO:0000256" key="1">
    <source>
        <dbReference type="ARBA" id="ARBA00023015"/>
    </source>
</evidence>
<dbReference type="PANTHER" id="PTHR38445">
    <property type="entry name" value="HTH-TYPE TRANSCRIPTIONAL REPRESSOR YTRA"/>
    <property type="match status" value="1"/>
</dbReference>
<evidence type="ECO:0000313" key="6">
    <source>
        <dbReference type="Proteomes" id="UP000193834"/>
    </source>
</evidence>
<keyword evidence="2" id="KW-0238">DNA-binding</keyword>
<evidence type="ECO:0000256" key="3">
    <source>
        <dbReference type="ARBA" id="ARBA00023163"/>
    </source>
</evidence>
<gene>
    <name evidence="5" type="ORF">SAMN06295960_2017</name>
</gene>
<dbReference type="EMBL" id="FXAZ01000002">
    <property type="protein sequence ID" value="SMG35183.1"/>
    <property type="molecule type" value="Genomic_DNA"/>
</dbReference>
<name>A0A1X7K3A0_9BACL</name>
<dbReference type="PRINTS" id="PR00035">
    <property type="entry name" value="HTHGNTR"/>
</dbReference>
<dbReference type="PANTHER" id="PTHR38445:SF7">
    <property type="entry name" value="GNTR-FAMILY TRANSCRIPTIONAL REGULATOR"/>
    <property type="match status" value="1"/>
</dbReference>
<accession>A0A1X7K3A0</accession>
<keyword evidence="1" id="KW-0805">Transcription regulation</keyword>